<keyword evidence="9" id="KW-1185">Reference proteome</keyword>
<evidence type="ECO:0000256" key="4">
    <source>
        <dbReference type="ARBA" id="ARBA00022964"/>
    </source>
</evidence>
<evidence type="ECO:0000313" key="8">
    <source>
        <dbReference type="EMBL" id="ODQ64276.1"/>
    </source>
</evidence>
<organism evidence="8 9">
    <name type="scientific">Nadsonia fulvescens var. elongata DSM 6958</name>
    <dbReference type="NCBI Taxonomy" id="857566"/>
    <lineage>
        <taxon>Eukaryota</taxon>
        <taxon>Fungi</taxon>
        <taxon>Dikarya</taxon>
        <taxon>Ascomycota</taxon>
        <taxon>Saccharomycotina</taxon>
        <taxon>Dipodascomycetes</taxon>
        <taxon>Dipodascales</taxon>
        <taxon>Dipodascales incertae sedis</taxon>
        <taxon>Nadsonia</taxon>
    </lineage>
</organism>
<dbReference type="InterPro" id="IPR042098">
    <property type="entry name" value="TauD-like_sf"/>
</dbReference>
<dbReference type="AlphaFoldDB" id="A0A1E3PFS1"/>
<dbReference type="STRING" id="857566.A0A1E3PFS1"/>
<dbReference type="GO" id="GO:0046872">
    <property type="term" value="F:metal ion binding"/>
    <property type="evidence" value="ECO:0007669"/>
    <property type="project" value="UniProtKB-KW"/>
</dbReference>
<evidence type="ECO:0000259" key="7">
    <source>
        <dbReference type="Pfam" id="PF02668"/>
    </source>
</evidence>
<comment type="cofactor">
    <cofactor evidence="1">
        <name>Fe(2+)</name>
        <dbReference type="ChEBI" id="CHEBI:29033"/>
    </cofactor>
</comment>
<dbReference type="GO" id="GO:0044273">
    <property type="term" value="P:sulfur compound catabolic process"/>
    <property type="evidence" value="ECO:0007669"/>
    <property type="project" value="TreeGrafter"/>
</dbReference>
<dbReference type="GO" id="GO:0000907">
    <property type="term" value="F:sulfonate dioxygenase activity"/>
    <property type="evidence" value="ECO:0007669"/>
    <property type="project" value="TreeGrafter"/>
</dbReference>
<keyword evidence="3" id="KW-0479">Metal-binding</keyword>
<evidence type="ECO:0000256" key="1">
    <source>
        <dbReference type="ARBA" id="ARBA00001954"/>
    </source>
</evidence>
<dbReference type="PANTHER" id="PTHR30468">
    <property type="entry name" value="ALPHA-KETOGLUTARATE-DEPENDENT SULFONATE DIOXYGENASE"/>
    <property type="match status" value="1"/>
</dbReference>
<proteinExistence type="inferred from homology"/>
<feature type="domain" description="TauD/TfdA-like" evidence="7">
    <location>
        <begin position="69"/>
        <end position="339"/>
    </location>
</feature>
<evidence type="ECO:0000256" key="6">
    <source>
        <dbReference type="ARBA" id="ARBA00023004"/>
    </source>
</evidence>
<name>A0A1E3PFS1_9ASCO</name>
<dbReference type="Pfam" id="PF02668">
    <property type="entry name" value="TauD"/>
    <property type="match status" value="1"/>
</dbReference>
<dbReference type="EMBL" id="KV454412">
    <property type="protein sequence ID" value="ODQ64276.1"/>
    <property type="molecule type" value="Genomic_DNA"/>
</dbReference>
<dbReference type="GO" id="GO:0005737">
    <property type="term" value="C:cytoplasm"/>
    <property type="evidence" value="ECO:0007669"/>
    <property type="project" value="TreeGrafter"/>
</dbReference>
<sequence>MWLLRKAKSNPRFANIKYKKFVPSWNANEKYEPLEDFEHVDRGHFANKSLENLLPRDATTQELIPGVEVLNLTPKFGTEVRGVQISQLSNAGKDELALFVAQRGVVIFRDQDLRDQPLEVSENLGRYFGRPHIHPSDPTAYGHPEVFLVYREQHDYQFEELCNQRTTSTTWHTDVSYERQPAGTTFLGILQQPKSGGDTLYADTVQAYERLSPAFKQRLEGLTALHSSQEQAYGAQSRGGVGRRAPVQSIHPVVRTHPVTKQKSLFVNPEFTRHIVGFKKEESDYLLGFLYDLITKNGDLQIRARWEDGTITVWDNRRAVHSAVLDWEEETLRHCFRITPQAEKPVEN</sequence>
<evidence type="ECO:0000256" key="2">
    <source>
        <dbReference type="ARBA" id="ARBA00005896"/>
    </source>
</evidence>
<dbReference type="Gene3D" id="3.60.130.10">
    <property type="entry name" value="Clavaminate synthase-like"/>
    <property type="match status" value="1"/>
</dbReference>
<evidence type="ECO:0000313" key="9">
    <source>
        <dbReference type="Proteomes" id="UP000095009"/>
    </source>
</evidence>
<keyword evidence="6" id="KW-0408">Iron</keyword>
<dbReference type="Proteomes" id="UP000095009">
    <property type="component" value="Unassembled WGS sequence"/>
</dbReference>
<dbReference type="OrthoDB" id="10257314at2759"/>
<evidence type="ECO:0000256" key="3">
    <source>
        <dbReference type="ARBA" id="ARBA00022723"/>
    </source>
</evidence>
<keyword evidence="5" id="KW-0560">Oxidoreductase</keyword>
<keyword evidence="4 8" id="KW-0223">Dioxygenase</keyword>
<comment type="similarity">
    <text evidence="2">Belongs to the TfdA dioxygenase family.</text>
</comment>
<evidence type="ECO:0000256" key="5">
    <source>
        <dbReference type="ARBA" id="ARBA00023002"/>
    </source>
</evidence>
<reference evidence="8 9" key="1">
    <citation type="journal article" date="2016" name="Proc. Natl. Acad. Sci. U.S.A.">
        <title>Comparative genomics of biotechnologically important yeasts.</title>
        <authorList>
            <person name="Riley R."/>
            <person name="Haridas S."/>
            <person name="Wolfe K.H."/>
            <person name="Lopes M.R."/>
            <person name="Hittinger C.T."/>
            <person name="Goeker M."/>
            <person name="Salamov A.A."/>
            <person name="Wisecaver J.H."/>
            <person name="Long T.M."/>
            <person name="Calvey C.H."/>
            <person name="Aerts A.L."/>
            <person name="Barry K.W."/>
            <person name="Choi C."/>
            <person name="Clum A."/>
            <person name="Coughlan A.Y."/>
            <person name="Deshpande S."/>
            <person name="Douglass A.P."/>
            <person name="Hanson S.J."/>
            <person name="Klenk H.-P."/>
            <person name="LaButti K.M."/>
            <person name="Lapidus A."/>
            <person name="Lindquist E.A."/>
            <person name="Lipzen A.M."/>
            <person name="Meier-Kolthoff J.P."/>
            <person name="Ohm R.A."/>
            <person name="Otillar R.P."/>
            <person name="Pangilinan J.L."/>
            <person name="Peng Y."/>
            <person name="Rokas A."/>
            <person name="Rosa C.A."/>
            <person name="Scheuner C."/>
            <person name="Sibirny A.A."/>
            <person name="Slot J.C."/>
            <person name="Stielow J.B."/>
            <person name="Sun H."/>
            <person name="Kurtzman C.P."/>
            <person name="Blackwell M."/>
            <person name="Grigoriev I.V."/>
            <person name="Jeffries T.W."/>
        </authorList>
    </citation>
    <scope>NUCLEOTIDE SEQUENCE [LARGE SCALE GENOMIC DNA]</scope>
    <source>
        <strain evidence="8 9">DSM 6958</strain>
    </source>
</reference>
<protein>
    <submittedName>
        <fullName evidence="8">Taurine catabolism dioxygenase</fullName>
    </submittedName>
</protein>
<accession>A0A1E3PFS1</accession>
<dbReference type="SUPFAM" id="SSF51197">
    <property type="entry name" value="Clavaminate synthase-like"/>
    <property type="match status" value="1"/>
</dbReference>
<dbReference type="FunFam" id="3.60.130.10:FF:000003">
    <property type="entry name" value="Alpha-ketoglutarate-dependent taurine dioxygenase"/>
    <property type="match status" value="1"/>
</dbReference>
<dbReference type="InterPro" id="IPR003819">
    <property type="entry name" value="TauD/TfdA-like"/>
</dbReference>
<gene>
    <name evidence="8" type="ORF">NADFUDRAFT_71340</name>
</gene>
<dbReference type="PANTHER" id="PTHR30468:SF1">
    <property type="entry name" value="ALPHA-KETOGLUTARATE-DEPENDENT SULFONATE DIOXYGENASE"/>
    <property type="match status" value="1"/>
</dbReference>
<dbReference type="InterPro" id="IPR051323">
    <property type="entry name" value="AtsK-like"/>
</dbReference>